<keyword evidence="1" id="KW-0732">Signal</keyword>
<comment type="caution">
    <text evidence="2">The sequence shown here is derived from an EMBL/GenBank/DDBJ whole genome shotgun (WGS) entry which is preliminary data.</text>
</comment>
<dbReference type="AlphaFoldDB" id="A0A6G1EYA1"/>
<dbReference type="EMBL" id="SPHZ02000002">
    <property type="protein sequence ID" value="KAF0929604.1"/>
    <property type="molecule type" value="Genomic_DNA"/>
</dbReference>
<gene>
    <name evidence="2" type="ORF">E2562_022802</name>
</gene>
<evidence type="ECO:0000313" key="3">
    <source>
        <dbReference type="Proteomes" id="UP000479710"/>
    </source>
</evidence>
<organism evidence="2 3">
    <name type="scientific">Oryza meyeriana var. granulata</name>
    <dbReference type="NCBI Taxonomy" id="110450"/>
    <lineage>
        <taxon>Eukaryota</taxon>
        <taxon>Viridiplantae</taxon>
        <taxon>Streptophyta</taxon>
        <taxon>Embryophyta</taxon>
        <taxon>Tracheophyta</taxon>
        <taxon>Spermatophyta</taxon>
        <taxon>Magnoliopsida</taxon>
        <taxon>Liliopsida</taxon>
        <taxon>Poales</taxon>
        <taxon>Poaceae</taxon>
        <taxon>BOP clade</taxon>
        <taxon>Oryzoideae</taxon>
        <taxon>Oryzeae</taxon>
        <taxon>Oryzinae</taxon>
        <taxon>Oryza</taxon>
        <taxon>Oryza meyeriana</taxon>
    </lineage>
</organism>
<evidence type="ECO:0000256" key="1">
    <source>
        <dbReference type="SAM" id="SignalP"/>
    </source>
</evidence>
<protein>
    <submittedName>
        <fullName evidence="2">Uncharacterized protein</fullName>
    </submittedName>
</protein>
<reference evidence="2 3" key="1">
    <citation type="submission" date="2019-11" db="EMBL/GenBank/DDBJ databases">
        <title>Whole genome sequence of Oryza granulata.</title>
        <authorList>
            <person name="Li W."/>
        </authorList>
    </citation>
    <scope>NUCLEOTIDE SEQUENCE [LARGE SCALE GENOMIC DNA]</scope>
    <source>
        <strain evidence="3">cv. Menghai</strain>
        <tissue evidence="2">Leaf</tissue>
    </source>
</reference>
<sequence length="59" mass="6278">MSLWKVLLIVLALICTLHATAVHGGDRGLSVGYPAPRPNPYLSKGCRSAYNCPPELLGS</sequence>
<evidence type="ECO:0000313" key="2">
    <source>
        <dbReference type="EMBL" id="KAF0929604.1"/>
    </source>
</evidence>
<dbReference type="Proteomes" id="UP000479710">
    <property type="component" value="Unassembled WGS sequence"/>
</dbReference>
<feature type="chain" id="PRO_5026167902" evidence="1">
    <location>
        <begin position="20"/>
        <end position="59"/>
    </location>
</feature>
<proteinExistence type="predicted"/>
<name>A0A6G1EYA1_9ORYZ</name>
<accession>A0A6G1EYA1</accession>
<feature type="signal peptide" evidence="1">
    <location>
        <begin position="1"/>
        <end position="19"/>
    </location>
</feature>
<keyword evidence="3" id="KW-1185">Reference proteome</keyword>